<evidence type="ECO:0000259" key="1">
    <source>
        <dbReference type="Pfam" id="PF16289"/>
    </source>
</evidence>
<accession>A0ABY7WM52</accession>
<dbReference type="Proteomes" id="UP001221558">
    <property type="component" value="Chromosome"/>
</dbReference>
<evidence type="ECO:0000313" key="3">
    <source>
        <dbReference type="Proteomes" id="UP001221558"/>
    </source>
</evidence>
<proteinExistence type="predicted"/>
<reference evidence="2 3" key="1">
    <citation type="submission" date="2023-02" db="EMBL/GenBank/DDBJ databases">
        <title>Genome sequence of Sphingobacterium sp. KACC 22765.</title>
        <authorList>
            <person name="Kim S."/>
            <person name="Heo J."/>
            <person name="Kwon S.-W."/>
        </authorList>
    </citation>
    <scope>NUCLEOTIDE SEQUENCE [LARGE SCALE GENOMIC DNA]</scope>
    <source>
        <strain evidence="2 3">KACC 22765</strain>
    </source>
</reference>
<dbReference type="EMBL" id="CP117880">
    <property type="protein sequence ID" value="WDF69717.1"/>
    <property type="molecule type" value="Genomic_DNA"/>
</dbReference>
<dbReference type="Pfam" id="PF16289">
    <property type="entry name" value="PIN_12"/>
    <property type="match status" value="1"/>
</dbReference>
<sequence>MLIYIDTNIFFGQWLLDSANFSYFFNFIENEGHTLLLSEVVIDETDQLRKREWESAKSSLMKNIKSLDILCGEKLELSTKKEWDHYSLKSLIVDKLEPSNIHFVSYDNVPQKELVNRAILQKRPFREKEKGYRDSVIWLSLLNHLSINNVTEDVAFISANVNDFLNIEKKEFHNDLLDDISEKEIKYKIVPFVSLSSFIDTTFSVERHMVADNEIDKVMDDIEERTIDVINAWTTEELKQHLTHQYPNIASLLTIEDHLFEIDEGLEDSEILNVQHIVDRTVFIDCEYDFRICSITITLSKKEFDLLESELPVNNLTEVNSELVSFEFYDRLYFEVGLQYNSREREIEKLSINRLSFKNGYRA</sequence>
<dbReference type="RefSeq" id="WP_274268429.1">
    <property type="nucleotide sequence ID" value="NZ_CP117880.1"/>
</dbReference>
<name>A0ABY7WM52_9SPHI</name>
<organism evidence="2 3">
    <name type="scientific">Sphingobacterium oryzagri</name>
    <dbReference type="NCBI Taxonomy" id="3025669"/>
    <lineage>
        <taxon>Bacteria</taxon>
        <taxon>Pseudomonadati</taxon>
        <taxon>Bacteroidota</taxon>
        <taxon>Sphingobacteriia</taxon>
        <taxon>Sphingobacteriales</taxon>
        <taxon>Sphingobacteriaceae</taxon>
        <taxon>Sphingobacterium</taxon>
    </lineage>
</organism>
<gene>
    <name evidence="2" type="ORF">PQ465_04880</name>
</gene>
<feature type="domain" description="DUF4935" evidence="1">
    <location>
        <begin position="3"/>
        <end position="164"/>
    </location>
</feature>
<protein>
    <submittedName>
        <fullName evidence="2">PIN domain-containing protein</fullName>
    </submittedName>
</protein>
<evidence type="ECO:0000313" key="2">
    <source>
        <dbReference type="EMBL" id="WDF69717.1"/>
    </source>
</evidence>
<keyword evidence="3" id="KW-1185">Reference proteome</keyword>
<dbReference type="InterPro" id="IPR032557">
    <property type="entry name" value="DUF4935"/>
</dbReference>